<dbReference type="PROSITE" id="PS51257">
    <property type="entry name" value="PROKAR_LIPOPROTEIN"/>
    <property type="match status" value="1"/>
</dbReference>
<dbReference type="SUPFAM" id="SSF48452">
    <property type="entry name" value="TPR-like"/>
    <property type="match status" value="1"/>
</dbReference>
<organism evidence="5 6">
    <name type="scientific">Archangium minus</name>
    <dbReference type="NCBI Taxonomy" id="83450"/>
    <lineage>
        <taxon>Bacteria</taxon>
        <taxon>Pseudomonadati</taxon>
        <taxon>Myxococcota</taxon>
        <taxon>Myxococcia</taxon>
        <taxon>Myxococcales</taxon>
        <taxon>Cystobacterineae</taxon>
        <taxon>Archangiaceae</taxon>
        <taxon>Archangium</taxon>
    </lineage>
</organism>
<dbReference type="PROSITE" id="PS50005">
    <property type="entry name" value="TPR"/>
    <property type="match status" value="2"/>
</dbReference>
<dbReference type="EMBL" id="CP043494">
    <property type="protein sequence ID" value="WNG42829.1"/>
    <property type="molecule type" value="Genomic_DNA"/>
</dbReference>
<dbReference type="PANTHER" id="PTHR44943">
    <property type="entry name" value="CELLULOSE SYNTHASE OPERON PROTEIN C"/>
    <property type="match status" value="1"/>
</dbReference>
<feature type="chain" id="PRO_5046173657" evidence="4">
    <location>
        <begin position="26"/>
        <end position="385"/>
    </location>
</feature>
<keyword evidence="1" id="KW-0677">Repeat</keyword>
<name>A0ABY9WI16_9BACT</name>
<evidence type="ECO:0000256" key="1">
    <source>
        <dbReference type="ARBA" id="ARBA00022737"/>
    </source>
</evidence>
<feature type="repeat" description="TPR" evidence="3">
    <location>
        <begin position="152"/>
        <end position="185"/>
    </location>
</feature>
<dbReference type="RefSeq" id="WP_395812946.1">
    <property type="nucleotide sequence ID" value="NZ_CP043494.1"/>
</dbReference>
<sequence>MSRRHFRWSAVLLLMSACATSPRPASGEGSGKAVAQNVRSVPDTRALRFLSPSELMKRIEASPVQYRIHELETLKGIAPEQLVDFVWPHGPEPLDFPRVALAADGTRVVRSAEFDPRALALISQAEPHYRAKRYAEAEKLYVQALAKEPDNYLATLNLGDVALFTGDPKTALTRYEQATRINPDDHRSYFFRATALGHLGRFGEARDMYAWALTLRPEHPYVTEAITANADTLGVQLQPRVLRPRALARQESDGVSVHVDAESAWFVYGLCKAFWLGEEGHREEMTGERTYHPTNIEELECLSLLGAVYEQFREEGKMRDPALDRFLSIVEAGYGSELILYEVLARQAPHVALTLEPKDREKLHQYVLRYVIPLEAGSGSETVSR</sequence>
<evidence type="ECO:0000313" key="6">
    <source>
        <dbReference type="Proteomes" id="UP001611383"/>
    </source>
</evidence>
<dbReference type="SMART" id="SM00028">
    <property type="entry name" value="TPR"/>
    <property type="match status" value="3"/>
</dbReference>
<dbReference type="Pfam" id="PF14559">
    <property type="entry name" value="TPR_19"/>
    <property type="match status" value="1"/>
</dbReference>
<reference evidence="5 6" key="1">
    <citation type="submission" date="2019-08" db="EMBL/GenBank/DDBJ databases">
        <title>Archangium and Cystobacter genomes.</title>
        <authorList>
            <person name="Chen I.-C.K."/>
            <person name="Wielgoss S."/>
        </authorList>
    </citation>
    <scope>NUCLEOTIDE SEQUENCE [LARGE SCALE GENOMIC DNA]</scope>
    <source>
        <strain evidence="5 6">Cbm 6</strain>
    </source>
</reference>
<dbReference type="InterPro" id="IPR019734">
    <property type="entry name" value="TPR_rpt"/>
</dbReference>
<dbReference type="InterPro" id="IPR011990">
    <property type="entry name" value="TPR-like_helical_dom_sf"/>
</dbReference>
<evidence type="ECO:0000313" key="5">
    <source>
        <dbReference type="EMBL" id="WNG42829.1"/>
    </source>
</evidence>
<accession>A0ABY9WI16</accession>
<feature type="repeat" description="TPR" evidence="3">
    <location>
        <begin position="118"/>
        <end position="151"/>
    </location>
</feature>
<feature type="signal peptide" evidence="4">
    <location>
        <begin position="1"/>
        <end position="25"/>
    </location>
</feature>
<keyword evidence="2 3" id="KW-0802">TPR repeat</keyword>
<dbReference type="Gene3D" id="1.25.40.10">
    <property type="entry name" value="Tetratricopeptide repeat domain"/>
    <property type="match status" value="1"/>
</dbReference>
<dbReference type="InterPro" id="IPR051685">
    <property type="entry name" value="Ycf3/AcsC/BcsC/TPR_MFPF"/>
</dbReference>
<protein>
    <submittedName>
        <fullName evidence="5">Tetratricopeptide repeat protein</fullName>
    </submittedName>
</protein>
<keyword evidence="6" id="KW-1185">Reference proteome</keyword>
<gene>
    <name evidence="5" type="ORF">F0U60_01005</name>
</gene>
<dbReference type="Proteomes" id="UP001611383">
    <property type="component" value="Chromosome"/>
</dbReference>
<keyword evidence="4" id="KW-0732">Signal</keyword>
<evidence type="ECO:0000256" key="2">
    <source>
        <dbReference type="ARBA" id="ARBA00022803"/>
    </source>
</evidence>
<dbReference type="PANTHER" id="PTHR44943:SF8">
    <property type="entry name" value="TPR REPEAT-CONTAINING PROTEIN MJ0263"/>
    <property type="match status" value="1"/>
</dbReference>
<evidence type="ECO:0000256" key="4">
    <source>
        <dbReference type="SAM" id="SignalP"/>
    </source>
</evidence>
<proteinExistence type="predicted"/>
<evidence type="ECO:0000256" key="3">
    <source>
        <dbReference type="PROSITE-ProRule" id="PRU00339"/>
    </source>
</evidence>